<accession>A0ABX0H6T0</accession>
<dbReference type="Proteomes" id="UP000649799">
    <property type="component" value="Unassembled WGS sequence"/>
</dbReference>
<dbReference type="InterPro" id="IPR025139">
    <property type="entry name" value="DUF4062"/>
</dbReference>
<organism evidence="2 3">
    <name type="scientific">Cyclobacterium plantarum</name>
    <dbReference type="NCBI Taxonomy" id="2716263"/>
    <lineage>
        <taxon>Bacteria</taxon>
        <taxon>Pseudomonadati</taxon>
        <taxon>Bacteroidota</taxon>
        <taxon>Cytophagia</taxon>
        <taxon>Cytophagales</taxon>
        <taxon>Cyclobacteriaceae</taxon>
        <taxon>Cyclobacterium</taxon>
    </lineage>
</organism>
<feature type="domain" description="DUF4062" evidence="1">
    <location>
        <begin position="1"/>
        <end position="51"/>
    </location>
</feature>
<evidence type="ECO:0000313" key="2">
    <source>
        <dbReference type="EMBL" id="NHE57569.1"/>
    </source>
</evidence>
<sequence>MELFPAANEDQWTLIKELIDSCDYYLLIVGGRYGSLNSDGISYTQMEYQYAVSKGIPVISFTPANPEEIPVGKTDKDPEKLKKLTAFLDLVQQKMCKSFQNPQDLGSVASRSIIKLIKKHPAIGWIRANNLTSEDSSKEILDLRKQVDELKNRLYKQKNFAPPGSEGLEQGEDIFELKYHYTEKAWESMVKANDGSIEFTWDEIFSILSPLMVDEASEPRLRDEIVKVIREQIKDKKDHRPANVEINGTDFQTIKVQMIALGLIEKSDKKRSINDTEVYWKITPFGESKMMSLKALKRKNLT</sequence>
<name>A0ABX0H6T0_9BACT</name>
<proteinExistence type="predicted"/>
<gene>
    <name evidence="2" type="ORF">G9Q97_12185</name>
</gene>
<reference evidence="2 3" key="1">
    <citation type="submission" date="2020-03" db="EMBL/GenBank/DDBJ databases">
        <title>Cyclobacterium plantarum sp. nov., a marine bacterium isolated from a coastal-marine wetland.</title>
        <authorList>
            <person name="Sanchez-Porro C."/>
            <person name="Ventosa A."/>
            <person name="Amoozegar M."/>
        </authorList>
    </citation>
    <scope>NUCLEOTIDE SEQUENCE [LARGE SCALE GENOMIC DNA]</scope>
    <source>
        <strain evidence="2 3">GBPx2</strain>
    </source>
</reference>
<keyword evidence="3" id="KW-1185">Reference proteome</keyword>
<comment type="caution">
    <text evidence="2">The sequence shown here is derived from an EMBL/GenBank/DDBJ whole genome shotgun (WGS) entry which is preliminary data.</text>
</comment>
<dbReference type="EMBL" id="JAANYN010000004">
    <property type="protein sequence ID" value="NHE57569.1"/>
    <property type="molecule type" value="Genomic_DNA"/>
</dbReference>
<evidence type="ECO:0000313" key="3">
    <source>
        <dbReference type="Proteomes" id="UP000649799"/>
    </source>
</evidence>
<evidence type="ECO:0000259" key="1">
    <source>
        <dbReference type="Pfam" id="PF13271"/>
    </source>
</evidence>
<dbReference type="Pfam" id="PF13271">
    <property type="entry name" value="DUF4062"/>
    <property type="match status" value="1"/>
</dbReference>
<protein>
    <submittedName>
        <fullName evidence="2">DUF4062 domain-containing protein</fullName>
    </submittedName>
</protein>